<dbReference type="EMBL" id="JAUSVP010000004">
    <property type="protein sequence ID" value="MDQ0447272.1"/>
    <property type="molecule type" value="Genomic_DNA"/>
</dbReference>
<evidence type="ECO:0000313" key="1">
    <source>
        <dbReference type="EMBL" id="MDQ0447272.1"/>
    </source>
</evidence>
<dbReference type="RefSeq" id="WP_238206993.1">
    <property type="nucleotide sequence ID" value="NZ_BPQE01000031.1"/>
</dbReference>
<name>A0ABU0HY50_9HYPH</name>
<protein>
    <submittedName>
        <fullName evidence="1">Uncharacterized protein</fullName>
    </submittedName>
</protein>
<evidence type="ECO:0000313" key="2">
    <source>
        <dbReference type="Proteomes" id="UP001231124"/>
    </source>
</evidence>
<organism evidence="1 2">
    <name type="scientific">Methylobacterium aerolatum</name>
    <dbReference type="NCBI Taxonomy" id="418708"/>
    <lineage>
        <taxon>Bacteria</taxon>
        <taxon>Pseudomonadati</taxon>
        <taxon>Pseudomonadota</taxon>
        <taxon>Alphaproteobacteria</taxon>
        <taxon>Hyphomicrobiales</taxon>
        <taxon>Methylobacteriaceae</taxon>
        <taxon>Methylobacterium</taxon>
    </lineage>
</organism>
<proteinExistence type="predicted"/>
<gene>
    <name evidence="1" type="ORF">QO012_001768</name>
</gene>
<reference evidence="1 2" key="1">
    <citation type="submission" date="2023-07" db="EMBL/GenBank/DDBJ databases">
        <title>Genomic Encyclopedia of Type Strains, Phase IV (KMG-IV): sequencing the most valuable type-strain genomes for metagenomic binning, comparative biology and taxonomic classification.</title>
        <authorList>
            <person name="Goeker M."/>
        </authorList>
    </citation>
    <scope>NUCLEOTIDE SEQUENCE [LARGE SCALE GENOMIC DNA]</scope>
    <source>
        <strain evidence="1 2">DSM 19013</strain>
    </source>
</reference>
<sequence>MSSLDFSAEAIVDSFANRRAIALANIRHFRRLAQAARLDGLPKADLRAANAKRAARIVLAAAKAESKRYRPVRDVLLGNAEPLSV</sequence>
<comment type="caution">
    <text evidence="1">The sequence shown here is derived from an EMBL/GenBank/DDBJ whole genome shotgun (WGS) entry which is preliminary data.</text>
</comment>
<keyword evidence="2" id="KW-1185">Reference proteome</keyword>
<accession>A0ABU0HY50</accession>
<dbReference type="Proteomes" id="UP001231124">
    <property type="component" value="Unassembled WGS sequence"/>
</dbReference>